<dbReference type="EMBL" id="JASCZI010212638">
    <property type="protein sequence ID" value="MED6199971.1"/>
    <property type="molecule type" value="Genomic_DNA"/>
</dbReference>
<evidence type="ECO:0000313" key="2">
    <source>
        <dbReference type="Proteomes" id="UP001341840"/>
    </source>
</evidence>
<comment type="caution">
    <text evidence="1">The sequence shown here is derived from an EMBL/GenBank/DDBJ whole genome shotgun (WGS) entry which is preliminary data.</text>
</comment>
<keyword evidence="2" id="KW-1185">Reference proteome</keyword>
<reference evidence="1 2" key="1">
    <citation type="journal article" date="2023" name="Plants (Basel)">
        <title>Bridging the Gap: Combining Genomics and Transcriptomics Approaches to Understand Stylosanthes scabra, an Orphan Legume from the Brazilian Caatinga.</title>
        <authorList>
            <person name="Ferreira-Neto J.R.C."/>
            <person name="da Silva M.D."/>
            <person name="Binneck E."/>
            <person name="de Melo N.F."/>
            <person name="da Silva R.H."/>
            <person name="de Melo A.L.T.M."/>
            <person name="Pandolfi V."/>
            <person name="Bustamante F.O."/>
            <person name="Brasileiro-Vidal A.C."/>
            <person name="Benko-Iseppon A.M."/>
        </authorList>
    </citation>
    <scope>NUCLEOTIDE SEQUENCE [LARGE SCALE GENOMIC DNA]</scope>
    <source>
        <tissue evidence="1">Leaves</tissue>
    </source>
</reference>
<name>A0ABU6XQ75_9FABA</name>
<organism evidence="1 2">
    <name type="scientific">Stylosanthes scabra</name>
    <dbReference type="NCBI Taxonomy" id="79078"/>
    <lineage>
        <taxon>Eukaryota</taxon>
        <taxon>Viridiplantae</taxon>
        <taxon>Streptophyta</taxon>
        <taxon>Embryophyta</taxon>
        <taxon>Tracheophyta</taxon>
        <taxon>Spermatophyta</taxon>
        <taxon>Magnoliopsida</taxon>
        <taxon>eudicotyledons</taxon>
        <taxon>Gunneridae</taxon>
        <taxon>Pentapetalae</taxon>
        <taxon>rosids</taxon>
        <taxon>fabids</taxon>
        <taxon>Fabales</taxon>
        <taxon>Fabaceae</taxon>
        <taxon>Papilionoideae</taxon>
        <taxon>50 kb inversion clade</taxon>
        <taxon>dalbergioids sensu lato</taxon>
        <taxon>Dalbergieae</taxon>
        <taxon>Pterocarpus clade</taxon>
        <taxon>Stylosanthes</taxon>
    </lineage>
</organism>
<dbReference type="Proteomes" id="UP001341840">
    <property type="component" value="Unassembled WGS sequence"/>
</dbReference>
<evidence type="ECO:0000313" key="1">
    <source>
        <dbReference type="EMBL" id="MED6199971.1"/>
    </source>
</evidence>
<evidence type="ECO:0008006" key="3">
    <source>
        <dbReference type="Google" id="ProtNLM"/>
    </source>
</evidence>
<sequence>MSTAFFRYKTAARVHLRWLPATTLEDTARVLHLLVCYTGIYAEHLAGTWFMWWSRYLPTSDEKEPRVLQYRRQLDRLTLHEGPLIYFKSIEWHQVDRVIPQFGDVQNTPHRPLNIDFLHSKDGRGIGRWWPHRLLEMGLSSLGFQDLMDQILLPGDGYRPKFDDTQFDVDLNEPVSSPSQSFMALVFEGLGGKDGLKRVLRACILENLEEKKQMASCPSNYSCLGNS</sequence>
<accession>A0ABU6XQ75</accession>
<protein>
    <recommendedName>
        <fullName evidence="3">Aminotransferase-like plant mobile domain-containing protein</fullName>
    </recommendedName>
</protein>
<gene>
    <name evidence="1" type="ORF">PIB30_080839</name>
</gene>
<proteinExistence type="predicted"/>